<sequence length="303" mass="34489">MPADPLLEAESAEPSADEAGPSAGPSDQAKDVGPASAEEEALLKEFFLTVREVDRDNEVNRILGAFKLNPFEQLGLHFDASEADIKKQYRKVSLLVHPDKCKHPRAEDAFQVLGNAQKELMEPEKMTELRYLLNVALEEVRKARKKATKHDAALRLASVLHEGGKEGVEAEYEKTDEFHEAWKLKARDIIARSKFRQIKMTKRLKEEEERIEEDEAETRKRLKASREHHQKWEQTRDTRVGTWRDFVTKKSKSKKGIATGGIKPPKLKEEDAEKTYIQRPVGEQHRPPQPKGPPPRGGKHTAQ</sequence>
<name>A0AAW1PPZ8_9CHLO</name>
<dbReference type="Pfam" id="PF00226">
    <property type="entry name" value="DnaJ"/>
    <property type="match status" value="1"/>
</dbReference>
<dbReference type="AlphaFoldDB" id="A0AAW1PPZ8"/>
<dbReference type="Proteomes" id="UP001489004">
    <property type="component" value="Unassembled WGS sequence"/>
</dbReference>
<feature type="compositionally biased region" description="Basic and acidic residues" evidence="1">
    <location>
        <begin position="224"/>
        <end position="239"/>
    </location>
</feature>
<dbReference type="PANTHER" id="PTHR46620:SF1">
    <property type="entry name" value="J DOMAIN-CONTAINING PROTEIN SPF31"/>
    <property type="match status" value="1"/>
</dbReference>
<dbReference type="SMART" id="SM00271">
    <property type="entry name" value="DnaJ"/>
    <property type="match status" value="1"/>
</dbReference>
<feature type="region of interest" description="Disordered" evidence="1">
    <location>
        <begin position="203"/>
        <end position="303"/>
    </location>
</feature>
<dbReference type="PANTHER" id="PTHR46620">
    <property type="entry name" value="J DOMAIN-CONTAINING PROTEIN SPF31"/>
    <property type="match status" value="1"/>
</dbReference>
<organism evidence="3 4">
    <name type="scientific">[Myrmecia] bisecta</name>
    <dbReference type="NCBI Taxonomy" id="41462"/>
    <lineage>
        <taxon>Eukaryota</taxon>
        <taxon>Viridiplantae</taxon>
        <taxon>Chlorophyta</taxon>
        <taxon>core chlorophytes</taxon>
        <taxon>Trebouxiophyceae</taxon>
        <taxon>Trebouxiales</taxon>
        <taxon>Trebouxiaceae</taxon>
        <taxon>Myrmecia</taxon>
    </lineage>
</organism>
<gene>
    <name evidence="3" type="ORF">WJX72_012264</name>
</gene>
<accession>A0AAW1PPZ8</accession>
<proteinExistence type="predicted"/>
<dbReference type="PROSITE" id="PS50076">
    <property type="entry name" value="DNAJ_2"/>
    <property type="match status" value="1"/>
</dbReference>
<feature type="compositionally biased region" description="Pro residues" evidence="1">
    <location>
        <begin position="287"/>
        <end position="296"/>
    </location>
</feature>
<feature type="region of interest" description="Disordered" evidence="1">
    <location>
        <begin position="1"/>
        <end position="37"/>
    </location>
</feature>
<evidence type="ECO:0000259" key="2">
    <source>
        <dbReference type="PROSITE" id="PS50076"/>
    </source>
</evidence>
<feature type="compositionally biased region" description="Low complexity" evidence="1">
    <location>
        <begin position="1"/>
        <end position="23"/>
    </location>
</feature>
<dbReference type="CDD" id="cd06257">
    <property type="entry name" value="DnaJ"/>
    <property type="match status" value="1"/>
</dbReference>
<dbReference type="Gene3D" id="1.10.287.110">
    <property type="entry name" value="DnaJ domain"/>
    <property type="match status" value="1"/>
</dbReference>
<feature type="compositionally biased region" description="Basic and acidic residues" evidence="1">
    <location>
        <begin position="266"/>
        <end position="286"/>
    </location>
</feature>
<comment type="caution">
    <text evidence="3">The sequence shown here is derived from an EMBL/GenBank/DDBJ whole genome shotgun (WGS) entry which is preliminary data.</text>
</comment>
<feature type="domain" description="J" evidence="2">
    <location>
        <begin position="69"/>
        <end position="125"/>
    </location>
</feature>
<dbReference type="EMBL" id="JALJOR010000010">
    <property type="protein sequence ID" value="KAK9810532.1"/>
    <property type="molecule type" value="Genomic_DNA"/>
</dbReference>
<keyword evidence="4" id="KW-1185">Reference proteome</keyword>
<dbReference type="PRINTS" id="PR00625">
    <property type="entry name" value="JDOMAIN"/>
</dbReference>
<evidence type="ECO:0000256" key="1">
    <source>
        <dbReference type="SAM" id="MobiDB-lite"/>
    </source>
</evidence>
<reference evidence="3 4" key="1">
    <citation type="journal article" date="2024" name="Nat. Commun.">
        <title>Phylogenomics reveals the evolutionary origins of lichenization in chlorophyte algae.</title>
        <authorList>
            <person name="Puginier C."/>
            <person name="Libourel C."/>
            <person name="Otte J."/>
            <person name="Skaloud P."/>
            <person name="Haon M."/>
            <person name="Grisel S."/>
            <person name="Petersen M."/>
            <person name="Berrin J.G."/>
            <person name="Delaux P.M."/>
            <person name="Dal Grande F."/>
            <person name="Keller J."/>
        </authorList>
    </citation>
    <scope>NUCLEOTIDE SEQUENCE [LARGE SCALE GENOMIC DNA]</scope>
    <source>
        <strain evidence="3 4">SAG 2043</strain>
    </source>
</reference>
<protein>
    <recommendedName>
        <fullName evidence="2">J domain-containing protein</fullName>
    </recommendedName>
</protein>
<evidence type="ECO:0000313" key="4">
    <source>
        <dbReference type="Proteomes" id="UP001489004"/>
    </source>
</evidence>
<dbReference type="SUPFAM" id="SSF46565">
    <property type="entry name" value="Chaperone J-domain"/>
    <property type="match status" value="1"/>
</dbReference>
<dbReference type="InterPro" id="IPR036869">
    <property type="entry name" value="J_dom_sf"/>
</dbReference>
<dbReference type="InterPro" id="IPR001623">
    <property type="entry name" value="DnaJ_domain"/>
</dbReference>
<evidence type="ECO:0000313" key="3">
    <source>
        <dbReference type="EMBL" id="KAK9810532.1"/>
    </source>
</evidence>